<dbReference type="SUPFAM" id="SSF50729">
    <property type="entry name" value="PH domain-like"/>
    <property type="match status" value="1"/>
</dbReference>
<keyword evidence="2" id="KW-0813">Transport</keyword>
<dbReference type="InterPro" id="IPR036598">
    <property type="entry name" value="GOLD_dom_sf"/>
</dbReference>
<feature type="compositionally biased region" description="Basic and acidic residues" evidence="5">
    <location>
        <begin position="897"/>
        <end position="914"/>
    </location>
</feature>
<dbReference type="eggNOG" id="KOG1737">
    <property type="taxonomic scope" value="Eukaryota"/>
</dbReference>
<dbReference type="InParanoid" id="G2WRH1"/>
<feature type="compositionally biased region" description="Basic and acidic residues" evidence="5">
    <location>
        <begin position="1"/>
        <end position="11"/>
    </location>
</feature>
<dbReference type="PANTHER" id="PTHR10972">
    <property type="entry name" value="OXYSTEROL-BINDING PROTEIN-RELATED"/>
    <property type="match status" value="1"/>
</dbReference>
<dbReference type="Gene3D" id="3.30.70.3490">
    <property type="match status" value="1"/>
</dbReference>
<evidence type="ECO:0000256" key="4">
    <source>
        <dbReference type="ARBA" id="ARBA00023121"/>
    </source>
</evidence>
<dbReference type="SUPFAM" id="SSF101576">
    <property type="entry name" value="Supernatant protein factor (SPF), C-terminal domain"/>
    <property type="match status" value="1"/>
</dbReference>
<dbReference type="InterPro" id="IPR037239">
    <property type="entry name" value="OSBP_sf"/>
</dbReference>
<dbReference type="InterPro" id="IPR000648">
    <property type="entry name" value="Oxysterol-bd"/>
</dbReference>
<feature type="compositionally biased region" description="Low complexity" evidence="5">
    <location>
        <begin position="386"/>
        <end position="398"/>
    </location>
</feature>
<feature type="compositionally biased region" description="Polar residues" evidence="5">
    <location>
        <begin position="160"/>
        <end position="177"/>
    </location>
</feature>
<keyword evidence="8" id="KW-1185">Reference proteome</keyword>
<feature type="compositionally biased region" description="Acidic residues" evidence="5">
    <location>
        <begin position="541"/>
        <end position="555"/>
    </location>
</feature>
<dbReference type="OMA" id="SYFVRWV"/>
<evidence type="ECO:0000256" key="5">
    <source>
        <dbReference type="SAM" id="MobiDB-lite"/>
    </source>
</evidence>
<dbReference type="GO" id="GO:0032934">
    <property type="term" value="F:sterol binding"/>
    <property type="evidence" value="ECO:0007669"/>
    <property type="project" value="TreeGrafter"/>
</dbReference>
<dbReference type="PANTHER" id="PTHR10972:SF203">
    <property type="entry name" value="OXYSTEROL-BINDING PROTEIN HOMOLOG 3"/>
    <property type="match status" value="1"/>
</dbReference>
<dbReference type="PROSITE" id="PS50003">
    <property type="entry name" value="PH_DOMAIN"/>
    <property type="match status" value="1"/>
</dbReference>
<name>G2WRH1_VERDV</name>
<sequence length="991" mass="108181">MAGHEQLEVHSKVCHPTTPSAASPSRARPKADSRHSRTFNFGIVKHPGTGATNIVPSQSDDPATPSGVTSGVNDAKPARFAKKDTITAQDQLASKGFIPIKWQGRCEAETQTTGTHDVLKGQAGMYGLVFDNTFSKQTSKTVTLSLRTYPIGSPPPTAHNVPNLSLGNPAKSGSKTSLGKHGSPHMNAVASDSQDSLHSHVPGGRPTSVSGRSDGAANYHVGNLLKRRRKKGQGYARRFFSLDYSSCTLSYFYNRNSSALRGAIPLSLAAIAADERRREINIDSGAEIWHLKASNVKEFGEWARALEKAVRIARGVEPAEGHASKERGNSTPLRIATGLSRTATHNPLEDREWEQVESLVSRTVGTRDALRRLVKDMSNPPRPAHSSGSQYLSPGSSSVHSEEREGYFPSENQKRPFWKRKSSVVSPQSFQPMVSSSLAVPSPGSANPRQSTNGSKHARKKSRGVAQEEKSMQDHCGALLNDLDSVVAEFTLLIANSKRRRLPAPLSAAASRLSMDTTSTDEFFDAEVGETGSQIVRIDRSEEDDAVESDADEAELHDSSSAASTIADEETGGLDEESCYPSKPKSLTPLPVDISVERRSKIPPGLVQPPSLIGIVRKNVGKDLSNISAPVSANEPTSMLQRIAEQLEYSQLLDAAVQQKTAKDRLLYVTAFAVSQISINRSKERAIRKPFNPLLGETYELLRTEQEVPGGFRLIAEKVSHRPVRLAMQADSSNWSFSQSPAPSQKFWGKSAEIITEGRVRIALRLVDGTDELYSWTHAAMFLRNVVMGEKYVEPVGTMHVNNDTTGAKAVVEFRSKGGMFGGRGEDVAVETYTSDGSNSGTGLIGTWTTGLRRTENGKTVGDDVWKVGKLVDNAATTYGLTQFAAQLNEITEIEKGRLPPTDSRLRPDQRQAELGDLDAAEETKVVLEEEQRARRKDLEERGEEHKPKWFVKLGNGPEGEEVWKIKTGKDSYWEERTRGTWNGVTNIFAV</sequence>
<organism evidence="7 8">
    <name type="scientific">Verticillium dahliae (strain VdLs.17 / ATCC MYA-4575 / FGSC 10137)</name>
    <name type="common">Verticillium wilt</name>
    <dbReference type="NCBI Taxonomy" id="498257"/>
    <lineage>
        <taxon>Eukaryota</taxon>
        <taxon>Fungi</taxon>
        <taxon>Dikarya</taxon>
        <taxon>Ascomycota</taxon>
        <taxon>Pezizomycotina</taxon>
        <taxon>Sordariomycetes</taxon>
        <taxon>Hypocreomycetidae</taxon>
        <taxon>Glomerellales</taxon>
        <taxon>Plectosphaerellaceae</taxon>
        <taxon>Verticillium</taxon>
    </lineage>
</organism>
<dbReference type="Pfam" id="PF15409">
    <property type="entry name" value="PH_8"/>
    <property type="match status" value="1"/>
</dbReference>
<dbReference type="STRING" id="498257.G2WRH1"/>
<dbReference type="GO" id="GO:0032541">
    <property type="term" value="C:cortical endoplasmic reticulum"/>
    <property type="evidence" value="ECO:0007669"/>
    <property type="project" value="TreeGrafter"/>
</dbReference>
<dbReference type="SMART" id="SM00233">
    <property type="entry name" value="PH"/>
    <property type="match status" value="1"/>
</dbReference>
<dbReference type="Pfam" id="PF01237">
    <property type="entry name" value="Oxysterol_BP"/>
    <property type="match status" value="1"/>
</dbReference>
<dbReference type="HOGENOM" id="CLU_007105_4_0_1"/>
<dbReference type="GO" id="GO:0030011">
    <property type="term" value="P:maintenance of cell polarity"/>
    <property type="evidence" value="ECO:0007669"/>
    <property type="project" value="TreeGrafter"/>
</dbReference>
<dbReference type="AlphaFoldDB" id="G2WRH1"/>
<feature type="region of interest" description="Disordered" evidence="5">
    <location>
        <begin position="317"/>
        <end position="349"/>
    </location>
</feature>
<dbReference type="InterPro" id="IPR011993">
    <property type="entry name" value="PH-like_dom_sf"/>
</dbReference>
<evidence type="ECO:0000256" key="2">
    <source>
        <dbReference type="ARBA" id="ARBA00022448"/>
    </source>
</evidence>
<proteinExistence type="inferred from homology"/>
<dbReference type="KEGG" id="vda:VDAG_00154"/>
<feature type="region of interest" description="Disordered" evidence="5">
    <location>
        <begin position="540"/>
        <end position="587"/>
    </location>
</feature>
<feature type="region of interest" description="Disordered" evidence="5">
    <location>
        <begin position="897"/>
        <end position="922"/>
    </location>
</feature>
<dbReference type="GO" id="GO:0006897">
    <property type="term" value="P:endocytosis"/>
    <property type="evidence" value="ECO:0007669"/>
    <property type="project" value="TreeGrafter"/>
</dbReference>
<dbReference type="Proteomes" id="UP000001611">
    <property type="component" value="Chromosome 2"/>
</dbReference>
<accession>G2WRH1</accession>
<reference evidence="7 8" key="1">
    <citation type="submission" date="2008-03" db="EMBL/GenBank/DDBJ databases">
        <title>The Genome Sequence of Verticillium dahliae VdLs.17.</title>
        <authorList>
            <consortium name="The Broad Institute Genome Sequencing Platform"/>
            <person name="Ma L.-J.J."/>
            <person name="Klosterman S.J."/>
            <person name="Subbarao K."/>
            <person name="Dobinson K."/>
            <person name="Veronese P."/>
            <person name="Kang S."/>
            <person name="Gold S.E."/>
            <person name="Young S."/>
            <person name="Jaffe D."/>
            <person name="Gnerre S."/>
            <person name="Berlin A."/>
            <person name="Heiman D."/>
            <person name="Hepburn T."/>
            <person name="Sykes S."/>
            <person name="Alvarado L."/>
            <person name="Kodira C.D."/>
            <person name="Lander E."/>
            <person name="Galagan J."/>
            <person name="Nusbaum C."/>
            <person name="Birren B."/>
        </authorList>
    </citation>
    <scope>NUCLEOTIDE SEQUENCE [LARGE SCALE GENOMIC DNA]</scope>
    <source>
        <strain evidence="8">VdLs.17 / ATCC MYA-4575 / FGSC 10137</strain>
    </source>
</reference>
<feature type="compositionally biased region" description="Polar residues" evidence="5">
    <location>
        <begin position="50"/>
        <end position="72"/>
    </location>
</feature>
<gene>
    <name evidence="7" type="ORF">VDAG_00154</name>
</gene>
<feature type="domain" description="PH" evidence="6">
    <location>
        <begin position="217"/>
        <end position="311"/>
    </location>
</feature>
<dbReference type="GO" id="GO:0006887">
    <property type="term" value="P:exocytosis"/>
    <property type="evidence" value="ECO:0007669"/>
    <property type="project" value="TreeGrafter"/>
</dbReference>
<dbReference type="Gene3D" id="2.40.160.120">
    <property type="match status" value="1"/>
</dbReference>
<dbReference type="GO" id="GO:0005886">
    <property type="term" value="C:plasma membrane"/>
    <property type="evidence" value="ECO:0007669"/>
    <property type="project" value="TreeGrafter"/>
</dbReference>
<dbReference type="FunFam" id="2.30.29.30:FF:000369">
    <property type="entry name" value="Oxysterol binding protein"/>
    <property type="match status" value="1"/>
</dbReference>
<evidence type="ECO:0000256" key="3">
    <source>
        <dbReference type="ARBA" id="ARBA00023055"/>
    </source>
</evidence>
<dbReference type="GO" id="GO:0035621">
    <property type="term" value="P:ER to Golgi ceramide transport"/>
    <property type="evidence" value="ECO:0007669"/>
    <property type="project" value="TreeGrafter"/>
</dbReference>
<feature type="compositionally biased region" description="Acidic residues" evidence="5">
    <location>
        <begin position="567"/>
        <end position="578"/>
    </location>
</feature>
<evidence type="ECO:0000256" key="1">
    <source>
        <dbReference type="ARBA" id="ARBA00008842"/>
    </source>
</evidence>
<dbReference type="Gene3D" id="2.30.29.30">
    <property type="entry name" value="Pleckstrin-homology domain (PH domain)/Phosphotyrosine-binding domain (PTB)"/>
    <property type="match status" value="1"/>
</dbReference>
<dbReference type="RefSeq" id="XP_009649826.1">
    <property type="nucleotide sequence ID" value="XM_009651531.1"/>
</dbReference>
<keyword evidence="4" id="KW-0446">Lipid-binding</keyword>
<dbReference type="FunCoup" id="G2WRH1">
    <property type="interactions" value="87"/>
</dbReference>
<dbReference type="GO" id="GO:0005829">
    <property type="term" value="C:cytosol"/>
    <property type="evidence" value="ECO:0007669"/>
    <property type="project" value="TreeGrafter"/>
</dbReference>
<evidence type="ECO:0000313" key="8">
    <source>
        <dbReference type="Proteomes" id="UP000001611"/>
    </source>
</evidence>
<feature type="region of interest" description="Disordered" evidence="5">
    <location>
        <begin position="434"/>
        <end position="472"/>
    </location>
</feature>
<dbReference type="CDD" id="cd13289">
    <property type="entry name" value="PH_Osh3p_yeast"/>
    <property type="match status" value="1"/>
</dbReference>
<feature type="compositionally biased region" description="Low complexity" evidence="5">
    <location>
        <begin position="16"/>
        <end position="26"/>
    </location>
</feature>
<feature type="region of interest" description="Disordered" evidence="5">
    <location>
        <begin position="153"/>
        <end position="222"/>
    </location>
</feature>
<protein>
    <submittedName>
        <fullName evidence="7">Oxysterol-binding protein</fullName>
    </submittedName>
</protein>
<evidence type="ECO:0000259" key="6">
    <source>
        <dbReference type="PROSITE" id="PS50003"/>
    </source>
</evidence>
<dbReference type="EMBL" id="DS572695">
    <property type="protein sequence ID" value="EGY13472.1"/>
    <property type="molecule type" value="Genomic_DNA"/>
</dbReference>
<dbReference type="SUPFAM" id="SSF144000">
    <property type="entry name" value="Oxysterol-binding protein-like"/>
    <property type="match status" value="1"/>
</dbReference>
<feature type="compositionally biased region" description="Polar residues" evidence="5">
    <location>
        <begin position="434"/>
        <end position="455"/>
    </location>
</feature>
<keyword evidence="3" id="KW-0445">Lipid transport</keyword>
<dbReference type="GO" id="GO:0120009">
    <property type="term" value="P:intermembrane lipid transfer"/>
    <property type="evidence" value="ECO:0007669"/>
    <property type="project" value="UniProtKB-ARBA"/>
</dbReference>
<dbReference type="InterPro" id="IPR001849">
    <property type="entry name" value="PH_domain"/>
</dbReference>
<feature type="region of interest" description="Disordered" evidence="5">
    <location>
        <begin position="376"/>
        <end position="420"/>
    </location>
</feature>
<comment type="similarity">
    <text evidence="1">Belongs to the OSBP family.</text>
</comment>
<dbReference type="InterPro" id="IPR041680">
    <property type="entry name" value="PH_8"/>
</dbReference>
<dbReference type="OrthoDB" id="1854502at2759"/>
<dbReference type="FunFam" id="2.40.160.120:FF:000001">
    <property type="entry name" value="Oxysterol-binding protein"/>
    <property type="match status" value="1"/>
</dbReference>
<feature type="region of interest" description="Disordered" evidence="5">
    <location>
        <begin position="1"/>
        <end position="76"/>
    </location>
</feature>
<feature type="compositionally biased region" description="Basic and acidic residues" evidence="5">
    <location>
        <begin position="317"/>
        <end position="328"/>
    </location>
</feature>
<dbReference type="GO" id="GO:0097038">
    <property type="term" value="C:perinuclear endoplasmic reticulum"/>
    <property type="evidence" value="ECO:0007669"/>
    <property type="project" value="TreeGrafter"/>
</dbReference>
<dbReference type="GeneID" id="20701617"/>
<evidence type="ECO:0000313" key="7">
    <source>
        <dbReference type="EMBL" id="EGY13472.1"/>
    </source>
</evidence>
<dbReference type="GO" id="GO:0034727">
    <property type="term" value="P:piecemeal microautophagy of the nucleus"/>
    <property type="evidence" value="ECO:0007669"/>
    <property type="project" value="TreeGrafter"/>
</dbReference>